<gene>
    <name evidence="7" type="ORF">S12H4_35421</name>
</gene>
<dbReference type="GO" id="GO:0004634">
    <property type="term" value="F:phosphopyruvate hydratase activity"/>
    <property type="evidence" value="ECO:0007669"/>
    <property type="project" value="UniProtKB-EC"/>
</dbReference>
<dbReference type="InterPro" id="IPR020810">
    <property type="entry name" value="Enolase_C"/>
</dbReference>
<evidence type="ECO:0000256" key="3">
    <source>
        <dbReference type="ARBA" id="ARBA00012058"/>
    </source>
</evidence>
<evidence type="ECO:0000313" key="7">
    <source>
        <dbReference type="EMBL" id="GAI98642.1"/>
    </source>
</evidence>
<evidence type="ECO:0000256" key="4">
    <source>
        <dbReference type="ARBA" id="ARBA00023152"/>
    </source>
</evidence>
<reference evidence="7" key="1">
    <citation type="journal article" date="2014" name="Front. Microbiol.">
        <title>High frequency of phylogenetically diverse reductive dehalogenase-homologous genes in deep subseafloor sedimentary metagenomes.</title>
        <authorList>
            <person name="Kawai M."/>
            <person name="Futagami T."/>
            <person name="Toyoda A."/>
            <person name="Takaki Y."/>
            <person name="Nishi S."/>
            <person name="Hori S."/>
            <person name="Arai W."/>
            <person name="Tsubouchi T."/>
            <person name="Morono Y."/>
            <person name="Uchiyama I."/>
            <person name="Ito T."/>
            <person name="Fujiyama A."/>
            <person name="Inagaki F."/>
            <person name="Takami H."/>
        </authorList>
    </citation>
    <scope>NUCLEOTIDE SEQUENCE</scope>
    <source>
        <strain evidence="7">Expedition CK06-06</strain>
    </source>
</reference>
<comment type="pathway">
    <text evidence="1">Carbohydrate degradation; glycolysis; pyruvate from D-glyceraldehyde 3-phosphate: step 4/5.</text>
</comment>
<dbReference type="EMBL" id="BARW01021035">
    <property type="protein sequence ID" value="GAI98642.1"/>
    <property type="molecule type" value="Genomic_DNA"/>
</dbReference>
<dbReference type="UniPathway" id="UPA00109">
    <property type="reaction ID" value="UER00187"/>
</dbReference>
<keyword evidence="5" id="KW-0456">Lyase</keyword>
<comment type="similarity">
    <text evidence="2">Belongs to the enolase family.</text>
</comment>
<keyword evidence="4" id="KW-0324">Glycolysis</keyword>
<feature type="non-terminal residue" evidence="7">
    <location>
        <position position="1"/>
    </location>
</feature>
<dbReference type="GO" id="GO:0006096">
    <property type="term" value="P:glycolytic process"/>
    <property type="evidence" value="ECO:0007669"/>
    <property type="project" value="UniProtKB-UniPathway"/>
</dbReference>
<feature type="domain" description="Enolase C-terminal TIM barrel" evidence="6">
    <location>
        <begin position="1"/>
        <end position="64"/>
    </location>
</feature>
<organism evidence="7">
    <name type="scientific">marine sediment metagenome</name>
    <dbReference type="NCBI Taxonomy" id="412755"/>
    <lineage>
        <taxon>unclassified sequences</taxon>
        <taxon>metagenomes</taxon>
        <taxon>ecological metagenomes</taxon>
    </lineage>
</organism>
<dbReference type="AlphaFoldDB" id="X1T006"/>
<dbReference type="SMART" id="SM01192">
    <property type="entry name" value="Enolase_C"/>
    <property type="match status" value="1"/>
</dbReference>
<evidence type="ECO:0000256" key="1">
    <source>
        <dbReference type="ARBA" id="ARBA00005031"/>
    </source>
</evidence>
<proteinExistence type="inferred from homology"/>
<evidence type="ECO:0000259" key="6">
    <source>
        <dbReference type="SMART" id="SM01192"/>
    </source>
</evidence>
<sequence length="64" mass="6762">LKNVLEDRGLDTNVGDEGGFAPTLTSNKEAIEAVLSAIEKAGYKPGEDCFIALDPAASEFYQDG</sequence>
<name>X1T006_9ZZZZ</name>
<accession>X1T006</accession>
<dbReference type="Gene3D" id="3.20.20.120">
    <property type="entry name" value="Enolase-like C-terminal domain"/>
    <property type="match status" value="1"/>
</dbReference>
<comment type="caution">
    <text evidence="7">The sequence shown here is derived from an EMBL/GenBank/DDBJ whole genome shotgun (WGS) entry which is preliminary data.</text>
</comment>
<dbReference type="EC" id="4.2.1.11" evidence="3"/>
<evidence type="ECO:0000256" key="2">
    <source>
        <dbReference type="ARBA" id="ARBA00009604"/>
    </source>
</evidence>
<dbReference type="Pfam" id="PF00113">
    <property type="entry name" value="Enolase_C"/>
    <property type="match status" value="1"/>
</dbReference>
<dbReference type="GO" id="GO:0000287">
    <property type="term" value="F:magnesium ion binding"/>
    <property type="evidence" value="ECO:0007669"/>
    <property type="project" value="InterPro"/>
</dbReference>
<dbReference type="PANTHER" id="PTHR11902:SF1">
    <property type="entry name" value="ENOLASE"/>
    <property type="match status" value="1"/>
</dbReference>
<dbReference type="PANTHER" id="PTHR11902">
    <property type="entry name" value="ENOLASE"/>
    <property type="match status" value="1"/>
</dbReference>
<evidence type="ECO:0000256" key="5">
    <source>
        <dbReference type="ARBA" id="ARBA00023239"/>
    </source>
</evidence>
<dbReference type="InterPro" id="IPR036849">
    <property type="entry name" value="Enolase-like_C_sf"/>
</dbReference>
<dbReference type="InterPro" id="IPR000941">
    <property type="entry name" value="Enolase"/>
</dbReference>
<dbReference type="SUPFAM" id="SSF51604">
    <property type="entry name" value="Enolase C-terminal domain-like"/>
    <property type="match status" value="1"/>
</dbReference>
<dbReference type="GO" id="GO:0000015">
    <property type="term" value="C:phosphopyruvate hydratase complex"/>
    <property type="evidence" value="ECO:0007669"/>
    <property type="project" value="InterPro"/>
</dbReference>
<protein>
    <recommendedName>
        <fullName evidence="3">phosphopyruvate hydratase</fullName>
        <ecNumber evidence="3">4.2.1.11</ecNumber>
    </recommendedName>
</protein>